<comment type="caution">
    <text evidence="1">The sequence shown here is derived from an EMBL/GenBank/DDBJ whole genome shotgun (WGS) entry which is preliminary data.</text>
</comment>
<reference evidence="1" key="1">
    <citation type="journal article" date="2015" name="ISME J.">
        <title>Draft Genome Sequence of Streptomyces incarnatus NRRL8089, which Produces the Nucleoside Antibiotic Sinefungin.</title>
        <authorList>
            <person name="Oshima K."/>
            <person name="Hattori M."/>
            <person name="Shimizu H."/>
            <person name="Fukuda K."/>
            <person name="Nemoto M."/>
            <person name="Inagaki K."/>
            <person name="Tamura T."/>
        </authorList>
    </citation>
    <scope>NUCLEOTIDE SEQUENCE</scope>
    <source>
        <strain evidence="1">FACHB-1277</strain>
    </source>
</reference>
<dbReference type="EMBL" id="JACJPY010000033">
    <property type="protein sequence ID" value="MBD2150767.1"/>
    <property type="molecule type" value="Genomic_DNA"/>
</dbReference>
<evidence type="ECO:0008006" key="3">
    <source>
        <dbReference type="Google" id="ProtNLM"/>
    </source>
</evidence>
<organism evidence="1 2">
    <name type="scientific">Pseudanabaena cinerea FACHB-1277</name>
    <dbReference type="NCBI Taxonomy" id="2949581"/>
    <lineage>
        <taxon>Bacteria</taxon>
        <taxon>Bacillati</taxon>
        <taxon>Cyanobacteriota</taxon>
        <taxon>Cyanophyceae</taxon>
        <taxon>Pseudanabaenales</taxon>
        <taxon>Pseudanabaenaceae</taxon>
        <taxon>Pseudanabaena</taxon>
        <taxon>Pseudanabaena cinerea</taxon>
    </lineage>
</organism>
<sequence>MSQQTLSKDESSFLGKVLSNQYMETIQKRIDCWVEKSGNPQYGWKTVLDHLDEILNSFQNDLDEILDIRLSSGEISDKKQAIRSIFGNLLGNIIIYIFIQNKLVGNISEGIFINNKSVIPNFEKVFTINVGEQPEKLNTNLVIYSLGENLDLNKCIAFFPLQSDGNQFKKAYKWKLLMEIAMSDCEVRDKYEISYDPPTVPLVCFVTVNFYNEINNPQHRGMFKFFDRAFIGKPIDPQATNFISPLSTLIEFMNEKLS</sequence>
<protein>
    <recommendedName>
        <fullName evidence="3">BsaWI restriction endonuclease type 2 domain-containing protein</fullName>
    </recommendedName>
</protein>
<reference evidence="1" key="2">
    <citation type="submission" date="2020-08" db="EMBL/GenBank/DDBJ databases">
        <authorList>
            <person name="Chen M."/>
            <person name="Teng W."/>
            <person name="Zhao L."/>
            <person name="Hu C."/>
            <person name="Zhou Y."/>
            <person name="Han B."/>
            <person name="Song L."/>
            <person name="Shu W."/>
        </authorList>
    </citation>
    <scope>NUCLEOTIDE SEQUENCE</scope>
    <source>
        <strain evidence="1">FACHB-1277</strain>
    </source>
</reference>
<dbReference type="RefSeq" id="WP_190351130.1">
    <property type="nucleotide sequence ID" value="NZ_JACJPY010000033.1"/>
</dbReference>
<gene>
    <name evidence="1" type="ORF">H6F44_11640</name>
</gene>
<dbReference type="Proteomes" id="UP000631421">
    <property type="component" value="Unassembled WGS sequence"/>
</dbReference>
<dbReference type="AlphaFoldDB" id="A0A926UTC2"/>
<accession>A0A926UTC2</accession>
<name>A0A926UTC2_9CYAN</name>
<proteinExistence type="predicted"/>
<keyword evidence="2" id="KW-1185">Reference proteome</keyword>
<evidence type="ECO:0000313" key="1">
    <source>
        <dbReference type="EMBL" id="MBD2150767.1"/>
    </source>
</evidence>
<evidence type="ECO:0000313" key="2">
    <source>
        <dbReference type="Proteomes" id="UP000631421"/>
    </source>
</evidence>